<evidence type="ECO:0000313" key="1">
    <source>
        <dbReference type="EMBL" id="GKT33754.1"/>
    </source>
</evidence>
<accession>A0ABQ5KMK4</accession>
<organism evidence="1 2">
    <name type="scientific">Aduncisulcus paluster</name>
    <dbReference type="NCBI Taxonomy" id="2918883"/>
    <lineage>
        <taxon>Eukaryota</taxon>
        <taxon>Metamonada</taxon>
        <taxon>Carpediemonas-like organisms</taxon>
        <taxon>Aduncisulcus</taxon>
    </lineage>
</organism>
<sequence>MAVKTRKGRATGIAHSNPRSLLQVCPYDVDQVGGASGSLRVFFMRRIDDVMANVIFEKLGRQSIHGTSHRCDEHQHVGATDLGFQRALDRLDLPLDAPDAADELGFVLDALLLLPMLWT</sequence>
<proteinExistence type="predicted"/>
<dbReference type="EMBL" id="BQXS01010466">
    <property type="protein sequence ID" value="GKT33754.1"/>
    <property type="molecule type" value="Genomic_DNA"/>
</dbReference>
<protein>
    <submittedName>
        <fullName evidence="1">Uncharacterized protein</fullName>
    </submittedName>
</protein>
<reference evidence="1" key="1">
    <citation type="submission" date="2022-03" db="EMBL/GenBank/DDBJ databases">
        <title>Draft genome sequence of Aduncisulcus paluster, a free-living microaerophilic Fornicata.</title>
        <authorList>
            <person name="Yuyama I."/>
            <person name="Kume K."/>
            <person name="Tamura T."/>
            <person name="Inagaki Y."/>
            <person name="Hashimoto T."/>
        </authorList>
    </citation>
    <scope>NUCLEOTIDE SEQUENCE</scope>
    <source>
        <strain evidence="1">NY0171</strain>
    </source>
</reference>
<evidence type="ECO:0000313" key="2">
    <source>
        <dbReference type="Proteomes" id="UP001057375"/>
    </source>
</evidence>
<feature type="non-terminal residue" evidence="1">
    <location>
        <position position="119"/>
    </location>
</feature>
<comment type="caution">
    <text evidence="1">The sequence shown here is derived from an EMBL/GenBank/DDBJ whole genome shotgun (WGS) entry which is preliminary data.</text>
</comment>
<name>A0ABQ5KMK4_9EUKA</name>
<gene>
    <name evidence="1" type="ORF">ADUPG1_007501</name>
</gene>
<dbReference type="Proteomes" id="UP001057375">
    <property type="component" value="Unassembled WGS sequence"/>
</dbReference>
<keyword evidence="2" id="KW-1185">Reference proteome</keyword>